<dbReference type="PROSITE" id="PS00108">
    <property type="entry name" value="PROTEIN_KINASE_ST"/>
    <property type="match status" value="1"/>
</dbReference>
<dbReference type="OrthoDB" id="4062651at2759"/>
<protein>
    <recommendedName>
        <fullName evidence="1">Protein kinase domain-containing protein</fullName>
    </recommendedName>
</protein>
<dbReference type="Gene3D" id="1.10.510.10">
    <property type="entry name" value="Transferase(Phosphotransferase) domain 1"/>
    <property type="match status" value="1"/>
</dbReference>
<name>A0A814W7M3_9BILA</name>
<sequence length="324" mass="37581">MEARKIAYKLSNSYLGQFACIECKLLAARDLAKFNVVLPQIDETRLLGEGSYFHVYEAQWANERKLVVKKLKDLLNDYPYIQYLEAILLYYYRKITRLELLHTEQNIKDIKMDKVLQISLDIAHAVDELHKNELVHRDIKAKNILLDEKDSCYLCDFGTCKEGTLNNTILGPMPLAPEPLVGARVNPSLVSDGKAVDIFAFGLLMYELSPKAKHYPPHIRNTNEIKEFLKNVYPLERNKVYEEMCLQTEANASPNAHKVVKQLEEIQMSLREVKKECQIYGYNDDVRQTQRCHNTATERGEGEILRACGHWILKRWKDLSDMFL</sequence>
<gene>
    <name evidence="3" type="ORF">GPM918_LOCUS23549</name>
    <name evidence="2" type="ORF">OVA965_LOCUS6979</name>
    <name evidence="5" type="ORF">SRO942_LOCUS23550</name>
    <name evidence="4" type="ORF">TMI583_LOCUS6975</name>
</gene>
<dbReference type="Proteomes" id="UP000663829">
    <property type="component" value="Unassembled WGS sequence"/>
</dbReference>
<dbReference type="CDD" id="cd00180">
    <property type="entry name" value="PKc"/>
    <property type="match status" value="1"/>
</dbReference>
<dbReference type="Proteomes" id="UP000677228">
    <property type="component" value="Unassembled WGS sequence"/>
</dbReference>
<dbReference type="Proteomes" id="UP000681722">
    <property type="component" value="Unassembled WGS sequence"/>
</dbReference>
<dbReference type="SUPFAM" id="SSF56112">
    <property type="entry name" value="Protein kinase-like (PK-like)"/>
    <property type="match status" value="1"/>
</dbReference>
<accession>A0A814W7M3</accession>
<comment type="caution">
    <text evidence="3">The sequence shown here is derived from an EMBL/GenBank/DDBJ whole genome shotgun (WGS) entry which is preliminary data.</text>
</comment>
<evidence type="ECO:0000313" key="5">
    <source>
        <dbReference type="EMBL" id="CAF3962058.1"/>
    </source>
</evidence>
<dbReference type="PROSITE" id="PS50011">
    <property type="entry name" value="PROTEIN_KINASE_DOM"/>
    <property type="match status" value="1"/>
</dbReference>
<proteinExistence type="predicted"/>
<dbReference type="Pfam" id="PF00069">
    <property type="entry name" value="Pkinase"/>
    <property type="match status" value="1"/>
</dbReference>
<evidence type="ECO:0000313" key="2">
    <source>
        <dbReference type="EMBL" id="CAF0847738.1"/>
    </source>
</evidence>
<dbReference type="AlphaFoldDB" id="A0A814W7M3"/>
<dbReference type="InterPro" id="IPR008271">
    <property type="entry name" value="Ser/Thr_kinase_AS"/>
</dbReference>
<dbReference type="InterPro" id="IPR051681">
    <property type="entry name" value="Ser/Thr_Kinases-Pseudokinases"/>
</dbReference>
<evidence type="ECO:0000313" key="3">
    <source>
        <dbReference type="EMBL" id="CAF1197636.1"/>
    </source>
</evidence>
<dbReference type="GO" id="GO:0005524">
    <property type="term" value="F:ATP binding"/>
    <property type="evidence" value="ECO:0007669"/>
    <property type="project" value="InterPro"/>
</dbReference>
<evidence type="ECO:0000313" key="6">
    <source>
        <dbReference type="Proteomes" id="UP000663829"/>
    </source>
</evidence>
<dbReference type="PANTHER" id="PTHR44329">
    <property type="entry name" value="SERINE/THREONINE-PROTEIN KINASE TNNI3K-RELATED"/>
    <property type="match status" value="1"/>
</dbReference>
<keyword evidence="6" id="KW-1185">Reference proteome</keyword>
<dbReference type="GO" id="GO:0004674">
    <property type="term" value="F:protein serine/threonine kinase activity"/>
    <property type="evidence" value="ECO:0007669"/>
    <property type="project" value="TreeGrafter"/>
</dbReference>
<dbReference type="SMART" id="SM00220">
    <property type="entry name" value="S_TKc"/>
    <property type="match status" value="1"/>
</dbReference>
<reference evidence="3" key="1">
    <citation type="submission" date="2021-02" db="EMBL/GenBank/DDBJ databases">
        <authorList>
            <person name="Nowell W R."/>
        </authorList>
    </citation>
    <scope>NUCLEOTIDE SEQUENCE</scope>
</reference>
<dbReference type="EMBL" id="CAJNOK010002165">
    <property type="protein sequence ID" value="CAF0847738.1"/>
    <property type="molecule type" value="Genomic_DNA"/>
</dbReference>
<dbReference type="EMBL" id="CAJOBC010008453">
    <property type="protein sequence ID" value="CAF3962058.1"/>
    <property type="molecule type" value="Genomic_DNA"/>
</dbReference>
<dbReference type="Proteomes" id="UP000682733">
    <property type="component" value="Unassembled WGS sequence"/>
</dbReference>
<dbReference type="EMBL" id="CAJOBA010002165">
    <property type="protein sequence ID" value="CAF3632966.1"/>
    <property type="molecule type" value="Genomic_DNA"/>
</dbReference>
<evidence type="ECO:0000259" key="1">
    <source>
        <dbReference type="PROSITE" id="PS50011"/>
    </source>
</evidence>
<dbReference type="InterPro" id="IPR011009">
    <property type="entry name" value="Kinase-like_dom_sf"/>
</dbReference>
<dbReference type="EMBL" id="CAJNOQ010008451">
    <property type="protein sequence ID" value="CAF1197636.1"/>
    <property type="molecule type" value="Genomic_DNA"/>
</dbReference>
<feature type="domain" description="Protein kinase" evidence="1">
    <location>
        <begin position="1"/>
        <end position="283"/>
    </location>
</feature>
<evidence type="ECO:0000313" key="4">
    <source>
        <dbReference type="EMBL" id="CAF3632966.1"/>
    </source>
</evidence>
<dbReference type="InterPro" id="IPR000719">
    <property type="entry name" value="Prot_kinase_dom"/>
</dbReference>
<organism evidence="3 6">
    <name type="scientific">Didymodactylos carnosus</name>
    <dbReference type="NCBI Taxonomy" id="1234261"/>
    <lineage>
        <taxon>Eukaryota</taxon>
        <taxon>Metazoa</taxon>
        <taxon>Spiralia</taxon>
        <taxon>Gnathifera</taxon>
        <taxon>Rotifera</taxon>
        <taxon>Eurotatoria</taxon>
        <taxon>Bdelloidea</taxon>
        <taxon>Philodinida</taxon>
        <taxon>Philodinidae</taxon>
        <taxon>Didymodactylos</taxon>
    </lineage>
</organism>